<dbReference type="SUPFAM" id="SSF52980">
    <property type="entry name" value="Restriction endonuclease-like"/>
    <property type="match status" value="1"/>
</dbReference>
<sequence>MGVARARGRLRPMNQPIALKSDGLARRLFRVADLDRMVEVGVLEPDERIELVRGELIPMAAKGARHEILRINLNLYLGDNRPKEISFAPEPGWRLAEFIYLEPDFIFYSAGTPYAELKAGDVSLVIEISDTSLGYDLGVKAGLYAELGVTEYWVIDAAERVTHVHKTPTPTGYAERRAYPAETALTPDRIRGLTLRLADIPGT</sequence>
<feature type="domain" description="Putative restriction endonuclease" evidence="1">
    <location>
        <begin position="43"/>
        <end position="197"/>
    </location>
</feature>
<dbReference type="GO" id="GO:0004519">
    <property type="term" value="F:endonuclease activity"/>
    <property type="evidence" value="ECO:0007669"/>
    <property type="project" value="UniProtKB-KW"/>
</dbReference>
<dbReference type="RefSeq" id="WP_407050201.1">
    <property type="nucleotide sequence ID" value="NZ_CP158568.1"/>
</dbReference>
<evidence type="ECO:0000313" key="2">
    <source>
        <dbReference type="EMBL" id="XBY45112.1"/>
    </source>
</evidence>
<organism evidence="2">
    <name type="scientific">Methyloraptor flagellatus</name>
    <dbReference type="NCBI Taxonomy" id="3162530"/>
    <lineage>
        <taxon>Bacteria</taxon>
        <taxon>Pseudomonadati</taxon>
        <taxon>Pseudomonadota</taxon>
        <taxon>Alphaproteobacteria</taxon>
        <taxon>Hyphomicrobiales</taxon>
        <taxon>Ancalomicrobiaceae</taxon>
        <taxon>Methyloraptor</taxon>
    </lineage>
</organism>
<proteinExistence type="predicted"/>
<dbReference type="AlphaFoldDB" id="A0AAU7XAG2"/>
<protein>
    <submittedName>
        <fullName evidence="2">Uma2 family endonuclease</fullName>
    </submittedName>
</protein>
<accession>A0AAU7XAG2</accession>
<dbReference type="Gene3D" id="3.90.1570.10">
    <property type="entry name" value="tt1808, chain A"/>
    <property type="match status" value="1"/>
</dbReference>
<keyword evidence="2" id="KW-0540">Nuclease</keyword>
<keyword evidence="2" id="KW-0378">Hydrolase</keyword>
<dbReference type="InterPro" id="IPR011335">
    <property type="entry name" value="Restrct_endonuc-II-like"/>
</dbReference>
<name>A0AAU7XAG2_9HYPH</name>
<keyword evidence="2" id="KW-0255">Endonuclease</keyword>
<dbReference type="PANTHER" id="PTHR35400:SF1">
    <property type="entry name" value="SLR1083 PROTEIN"/>
    <property type="match status" value="1"/>
</dbReference>
<dbReference type="KEGG" id="mflg:ABS361_02105"/>
<gene>
    <name evidence="2" type="ORF">ABS361_02105</name>
</gene>
<dbReference type="CDD" id="cd06260">
    <property type="entry name" value="DUF820-like"/>
    <property type="match status" value="1"/>
</dbReference>
<dbReference type="Pfam" id="PF05685">
    <property type="entry name" value="Uma2"/>
    <property type="match status" value="1"/>
</dbReference>
<dbReference type="InterPro" id="IPR012296">
    <property type="entry name" value="Nuclease_put_TT1808"/>
</dbReference>
<evidence type="ECO:0000259" key="1">
    <source>
        <dbReference type="Pfam" id="PF05685"/>
    </source>
</evidence>
<dbReference type="EMBL" id="CP158568">
    <property type="protein sequence ID" value="XBY45112.1"/>
    <property type="molecule type" value="Genomic_DNA"/>
</dbReference>
<dbReference type="InterPro" id="IPR008538">
    <property type="entry name" value="Uma2"/>
</dbReference>
<reference evidence="2" key="1">
    <citation type="submission" date="2024-06" db="EMBL/GenBank/DDBJ databases">
        <title>Methylostella associata gen. nov., sp. nov., a novel Ancalomicrobiaceae-affiliated facultatively methylotrophic bacteria that feed on methanotrophs of the genus Methylococcus.</title>
        <authorList>
            <person name="Saltykova V."/>
            <person name="Danilova O.V."/>
            <person name="Oshkin I.Y."/>
            <person name="Belova S.E."/>
            <person name="Pimenov N.V."/>
            <person name="Dedysh S.N."/>
        </authorList>
    </citation>
    <scope>NUCLEOTIDE SEQUENCE</scope>
    <source>
        <strain evidence="2">S20</strain>
    </source>
</reference>
<dbReference type="PANTHER" id="PTHR35400">
    <property type="entry name" value="SLR1083 PROTEIN"/>
    <property type="match status" value="1"/>
</dbReference>